<gene>
    <name evidence="2" type="ORF">GCM10009838_64490</name>
</gene>
<dbReference type="PANTHER" id="PTHR36503">
    <property type="entry name" value="BLR2520 PROTEIN"/>
    <property type="match status" value="1"/>
</dbReference>
<dbReference type="SUPFAM" id="SSF54593">
    <property type="entry name" value="Glyoxalase/Bleomycin resistance protein/Dihydroxybiphenyl dioxygenase"/>
    <property type="match status" value="1"/>
</dbReference>
<dbReference type="InterPro" id="IPR037523">
    <property type="entry name" value="VOC_core"/>
</dbReference>
<dbReference type="PANTHER" id="PTHR36503:SF3">
    <property type="entry name" value="BLR0126 PROTEIN"/>
    <property type="match status" value="1"/>
</dbReference>
<name>A0ABN2STA6_9ACTN</name>
<evidence type="ECO:0000313" key="2">
    <source>
        <dbReference type="EMBL" id="GAA1991992.1"/>
    </source>
</evidence>
<dbReference type="InterPro" id="IPR004360">
    <property type="entry name" value="Glyas_Fos-R_dOase_dom"/>
</dbReference>
<comment type="caution">
    <text evidence="2">The sequence shown here is derived from an EMBL/GenBank/DDBJ whole genome shotgun (WGS) entry which is preliminary data.</text>
</comment>
<proteinExistence type="predicted"/>
<dbReference type="EMBL" id="BAAAQM010000046">
    <property type="protein sequence ID" value="GAA1991992.1"/>
    <property type="molecule type" value="Genomic_DNA"/>
</dbReference>
<dbReference type="Pfam" id="PF00903">
    <property type="entry name" value="Glyoxalase"/>
    <property type="match status" value="1"/>
</dbReference>
<protein>
    <submittedName>
        <fullName evidence="2">VOC family protein</fullName>
    </submittedName>
</protein>
<dbReference type="PROSITE" id="PS51819">
    <property type="entry name" value="VOC"/>
    <property type="match status" value="1"/>
</dbReference>
<organism evidence="2 3">
    <name type="scientific">Catenulispora subtropica</name>
    <dbReference type="NCBI Taxonomy" id="450798"/>
    <lineage>
        <taxon>Bacteria</taxon>
        <taxon>Bacillati</taxon>
        <taxon>Actinomycetota</taxon>
        <taxon>Actinomycetes</taxon>
        <taxon>Catenulisporales</taxon>
        <taxon>Catenulisporaceae</taxon>
        <taxon>Catenulispora</taxon>
    </lineage>
</organism>
<dbReference type="Proteomes" id="UP001499854">
    <property type="component" value="Unassembled WGS sequence"/>
</dbReference>
<sequence length="130" mass="13903">MSTKVAAIGIVVADLSVSIAFYEHFGLAFTEADASDGHVEADLGNGLRLMLDSEASIQSFTSAWTRPFGSPRTTIAFQFDDPADVDAKFAELMDAGYHGLRGPWDAPWGQRYASVIDPDGSGVDLFALLS</sequence>
<reference evidence="2 3" key="1">
    <citation type="journal article" date="2019" name="Int. J. Syst. Evol. Microbiol.">
        <title>The Global Catalogue of Microorganisms (GCM) 10K type strain sequencing project: providing services to taxonomists for standard genome sequencing and annotation.</title>
        <authorList>
            <consortium name="The Broad Institute Genomics Platform"/>
            <consortium name="The Broad Institute Genome Sequencing Center for Infectious Disease"/>
            <person name="Wu L."/>
            <person name="Ma J."/>
        </authorList>
    </citation>
    <scope>NUCLEOTIDE SEQUENCE [LARGE SCALE GENOMIC DNA]</scope>
    <source>
        <strain evidence="2 3">JCM 16013</strain>
    </source>
</reference>
<accession>A0ABN2STA6</accession>
<dbReference type="RefSeq" id="WP_344660927.1">
    <property type="nucleotide sequence ID" value="NZ_BAAAQM010000046.1"/>
</dbReference>
<keyword evidence="3" id="KW-1185">Reference proteome</keyword>
<feature type="domain" description="VOC" evidence="1">
    <location>
        <begin position="4"/>
        <end position="128"/>
    </location>
</feature>
<evidence type="ECO:0000259" key="1">
    <source>
        <dbReference type="PROSITE" id="PS51819"/>
    </source>
</evidence>
<evidence type="ECO:0000313" key="3">
    <source>
        <dbReference type="Proteomes" id="UP001499854"/>
    </source>
</evidence>
<dbReference type="Gene3D" id="3.10.180.10">
    <property type="entry name" value="2,3-Dihydroxybiphenyl 1,2-Dioxygenase, domain 1"/>
    <property type="match status" value="1"/>
</dbReference>
<dbReference type="InterPro" id="IPR029068">
    <property type="entry name" value="Glyas_Bleomycin-R_OHBP_Dase"/>
</dbReference>